<dbReference type="AlphaFoldDB" id="A0A0A3IFD4"/>
<evidence type="ECO:0000313" key="5">
    <source>
        <dbReference type="EMBL" id="KGR83424.1"/>
    </source>
</evidence>
<dbReference type="Pfam" id="PF14689">
    <property type="entry name" value="SPOB_a"/>
    <property type="match status" value="1"/>
</dbReference>
<evidence type="ECO:0000256" key="3">
    <source>
        <dbReference type="ARBA" id="ARBA00022777"/>
    </source>
</evidence>
<name>A0A0A3IFD4_9BACI</name>
<evidence type="ECO:0000256" key="2">
    <source>
        <dbReference type="ARBA" id="ARBA00022679"/>
    </source>
</evidence>
<keyword evidence="6" id="KW-1185">Reference proteome</keyword>
<keyword evidence="1" id="KW-0597">Phosphoprotein</keyword>
<accession>A0A0A3IFD4</accession>
<comment type="caution">
    <text evidence="5">The sequence shown here is derived from an EMBL/GenBank/DDBJ whole genome shotgun (WGS) entry which is preliminary data.</text>
</comment>
<dbReference type="InterPro" id="IPR016120">
    <property type="entry name" value="Sig_transdc_His_kin_SpoOB"/>
</dbReference>
<reference evidence="5 6" key="1">
    <citation type="submission" date="2014-02" db="EMBL/GenBank/DDBJ databases">
        <title>Draft genome sequence of Lysinibacillus odysseyi NBRC 100172.</title>
        <authorList>
            <person name="Zhang F."/>
            <person name="Wang G."/>
            <person name="Zhang L."/>
        </authorList>
    </citation>
    <scope>NUCLEOTIDE SEQUENCE [LARGE SCALE GENOMIC DNA]</scope>
    <source>
        <strain evidence="5 6">NBRC 100172</strain>
    </source>
</reference>
<proteinExistence type="predicted"/>
<dbReference type="Proteomes" id="UP000030437">
    <property type="component" value="Unassembled WGS sequence"/>
</dbReference>
<evidence type="ECO:0000313" key="6">
    <source>
        <dbReference type="Proteomes" id="UP000030437"/>
    </source>
</evidence>
<dbReference type="SUPFAM" id="SSF55890">
    <property type="entry name" value="Sporulation response regulatory protein Spo0B"/>
    <property type="match status" value="1"/>
</dbReference>
<dbReference type="STRING" id="1220589.CD32_16470"/>
<protein>
    <recommendedName>
        <fullName evidence="4">SpoOB alpha-helical domain-containing protein</fullName>
    </recommendedName>
</protein>
<dbReference type="EMBL" id="JPVP01000058">
    <property type="protein sequence ID" value="KGR83424.1"/>
    <property type="molecule type" value="Genomic_DNA"/>
</dbReference>
<dbReference type="eggNOG" id="COG3290">
    <property type="taxonomic scope" value="Bacteria"/>
</dbReference>
<evidence type="ECO:0000256" key="1">
    <source>
        <dbReference type="ARBA" id="ARBA00022553"/>
    </source>
</evidence>
<dbReference type="OrthoDB" id="2375606at2"/>
<sequence>MGQSLTVKDVLRFTNHDFLNQLHLIKMNLDLGRVEEAKELIDEISLQCQQFSGLGKIGWPEAVEFLQTLKWRYPEFLITLSSYVTESLNEQWDKPIVQYLEETIIHVHERLDVFSEQYLKIEVAGAADVWKVTVHFTGSFTEIPHFHKETEAFYVETLEQTAASFKIVMQNREWK</sequence>
<dbReference type="InterPro" id="IPR039506">
    <property type="entry name" value="SPOB_a"/>
</dbReference>
<keyword evidence="2" id="KW-0808">Transferase</keyword>
<organism evidence="5 6">
    <name type="scientific">Lysinibacillus odysseyi 34hs-1 = NBRC 100172</name>
    <dbReference type="NCBI Taxonomy" id="1220589"/>
    <lineage>
        <taxon>Bacteria</taxon>
        <taxon>Bacillati</taxon>
        <taxon>Bacillota</taxon>
        <taxon>Bacilli</taxon>
        <taxon>Bacillales</taxon>
        <taxon>Bacillaceae</taxon>
        <taxon>Lysinibacillus</taxon>
    </lineage>
</organism>
<gene>
    <name evidence="5" type="ORF">CD32_16470</name>
</gene>
<keyword evidence="3" id="KW-0418">Kinase</keyword>
<dbReference type="Gene3D" id="1.10.287.130">
    <property type="match status" value="1"/>
</dbReference>
<feature type="domain" description="SpoOB alpha-helical" evidence="4">
    <location>
        <begin position="6"/>
        <end position="52"/>
    </location>
</feature>
<dbReference type="GO" id="GO:0000155">
    <property type="term" value="F:phosphorelay sensor kinase activity"/>
    <property type="evidence" value="ECO:0007669"/>
    <property type="project" value="InterPro"/>
</dbReference>
<dbReference type="RefSeq" id="WP_036156592.1">
    <property type="nucleotide sequence ID" value="NZ_AVCX01000003.1"/>
</dbReference>
<evidence type="ECO:0000259" key="4">
    <source>
        <dbReference type="Pfam" id="PF14689"/>
    </source>
</evidence>